<sequence length="222" mass="24468">MRVGRKPRLLNLSDGVTGTAVGLVSVGIKCGSQRVHVLATSALGTSWEGGFRLFTMVGMGGHFPLDTEERYSLDTDVSHGTWQRNFFGEAPSTHLYRLRVTAAWEMRRRFALFAGLTVNRFDAPARTRTGRQLPVAVRRRLGPALARRHPGRPYLSPFKRSDSPLGNEGRVPREMGFTPGKPWSHLDAEQVEHGTPEVQCLPMCGRGARPAHLRLSGGTSRG</sequence>
<proteinExistence type="predicted"/>
<reference evidence="2 3" key="1">
    <citation type="journal article" date="2019" name="Science">
        <title>Social genes are selection hotspots in kin groups of a soil microbe.</title>
        <authorList>
            <person name="Wielgoss S."/>
            <person name="Wolfensberger R."/>
            <person name="Sun L."/>
            <person name="Fiegna F."/>
            <person name="Velicer G.J."/>
        </authorList>
    </citation>
    <scope>NUCLEOTIDE SEQUENCE [LARGE SCALE GENOMIC DNA]</scope>
    <source>
        <strain evidence="2 3">MC3.5.9c15</strain>
    </source>
</reference>
<dbReference type="AlphaFoldDB" id="A0AAE6FX99"/>
<evidence type="ECO:0000313" key="2">
    <source>
        <dbReference type="EMBL" id="QDE67070.1"/>
    </source>
</evidence>
<gene>
    <name evidence="2" type="ORF">BHS09_08635</name>
</gene>
<dbReference type="EMBL" id="CP017174">
    <property type="protein sequence ID" value="QDE67070.1"/>
    <property type="molecule type" value="Genomic_DNA"/>
</dbReference>
<protein>
    <submittedName>
        <fullName evidence="2">Uncharacterized protein</fullName>
    </submittedName>
</protein>
<evidence type="ECO:0000313" key="3">
    <source>
        <dbReference type="Proteomes" id="UP000320179"/>
    </source>
</evidence>
<organism evidence="2 3">
    <name type="scientific">Myxococcus xanthus</name>
    <dbReference type="NCBI Taxonomy" id="34"/>
    <lineage>
        <taxon>Bacteria</taxon>
        <taxon>Pseudomonadati</taxon>
        <taxon>Myxococcota</taxon>
        <taxon>Myxococcia</taxon>
        <taxon>Myxococcales</taxon>
        <taxon>Cystobacterineae</taxon>
        <taxon>Myxococcaceae</taxon>
        <taxon>Myxococcus</taxon>
    </lineage>
</organism>
<dbReference type="Proteomes" id="UP000320179">
    <property type="component" value="Chromosome"/>
</dbReference>
<feature type="region of interest" description="Disordered" evidence="1">
    <location>
        <begin position="148"/>
        <end position="169"/>
    </location>
</feature>
<accession>A0AAE6FX99</accession>
<name>A0AAE6FX99_MYXXA</name>
<evidence type="ECO:0000256" key="1">
    <source>
        <dbReference type="SAM" id="MobiDB-lite"/>
    </source>
</evidence>